<reference evidence="2" key="1">
    <citation type="journal article" date="2008" name="J. Bacteriol.">
        <title>Ma-LMM01 infecting toxic Microcystis aeruginosa illuminates diverse cyanophage genome strategies.</title>
        <authorList>
            <person name="Yoshida T."/>
            <person name="Nagasaki K."/>
            <person name="Takashima Y."/>
            <person name="Shirai Y."/>
            <person name="Tomaru Y."/>
            <person name="Takao Y."/>
            <person name="Sakamoto S."/>
            <person name="Hiroishi S."/>
            <person name="Ogata H."/>
        </authorList>
    </citation>
    <scope>NUCLEOTIDE SEQUENCE</scope>
</reference>
<keyword evidence="2" id="KW-1185">Reference proteome</keyword>
<evidence type="ECO:0000313" key="2">
    <source>
        <dbReference type="Proteomes" id="UP000001249"/>
    </source>
</evidence>
<dbReference type="RefSeq" id="YP_851167.1">
    <property type="nucleotide sequence ID" value="NC_008562.1"/>
</dbReference>
<evidence type="ECO:0000313" key="1">
    <source>
        <dbReference type="EMBL" id="BAF36244.1"/>
    </source>
</evidence>
<accession>A0A7R7</accession>
<proteinExistence type="predicted"/>
<dbReference type="Proteomes" id="UP000001249">
    <property type="component" value="Segment"/>
</dbReference>
<dbReference type="KEGG" id="vg:4484313"/>
<name>A0A7R7_9CAUD</name>
<organism evidence="1 2">
    <name type="scientific">Microcystis phage LMM01</name>
    <dbReference type="NCBI Taxonomy" id="2856824"/>
    <lineage>
        <taxon>Viruses</taxon>
        <taxon>Duplodnaviria</taxon>
        <taxon>Heunggongvirae</taxon>
        <taxon>Uroviricota</taxon>
        <taxon>Caudoviricetes</taxon>
        <taxon>Fukuivirus</taxon>
        <taxon>Fukuivirus LMM01</taxon>
    </lineage>
</organism>
<protein>
    <submittedName>
        <fullName evidence="1">Uncharacterized protein</fullName>
    </submittedName>
</protein>
<dbReference type="GeneID" id="4484313"/>
<sequence>MRVIRCNGLNYFFYYCERVGLDNYIPELRFYAVDRFYHRLDVHIIDKRISYEDN</sequence>
<dbReference type="EMBL" id="AB231700">
    <property type="protein sequence ID" value="BAF36244.1"/>
    <property type="molecule type" value="Genomic_DNA"/>
</dbReference>